<dbReference type="Pfam" id="PF00437">
    <property type="entry name" value="T2SSE"/>
    <property type="match status" value="1"/>
</dbReference>
<dbReference type="GO" id="GO:0016887">
    <property type="term" value="F:ATP hydrolysis activity"/>
    <property type="evidence" value="ECO:0007669"/>
    <property type="project" value="InterPro"/>
</dbReference>
<accession>D7CPP4</accession>
<dbReference type="eggNOG" id="COG4962">
    <property type="taxonomic scope" value="Bacteria"/>
</dbReference>
<feature type="domain" description="Bacterial type II secretion system protein E" evidence="3">
    <location>
        <begin position="99"/>
        <end position="376"/>
    </location>
</feature>
<proteinExistence type="inferred from homology"/>
<name>D7CPP4_SYNLT</name>
<dbReference type="Gene3D" id="3.40.50.300">
    <property type="entry name" value="P-loop containing nucleotide triphosphate hydrolases"/>
    <property type="match status" value="1"/>
</dbReference>
<dbReference type="RefSeq" id="WP_013176074.1">
    <property type="nucleotide sequence ID" value="NC_014220.1"/>
</dbReference>
<dbReference type="STRING" id="643648.Slip_1919"/>
<feature type="region of interest" description="Disordered" evidence="2">
    <location>
        <begin position="9"/>
        <end position="28"/>
    </location>
</feature>
<dbReference type="PANTHER" id="PTHR30486">
    <property type="entry name" value="TWITCHING MOTILITY PROTEIN PILT"/>
    <property type="match status" value="1"/>
</dbReference>
<evidence type="ECO:0000313" key="4">
    <source>
        <dbReference type="EMBL" id="ADI02672.1"/>
    </source>
</evidence>
<dbReference type="Proteomes" id="UP000000378">
    <property type="component" value="Chromosome"/>
</dbReference>
<protein>
    <submittedName>
        <fullName evidence="4">Type II secretion system protein E</fullName>
    </submittedName>
</protein>
<dbReference type="OrthoDB" id="9810761at2"/>
<comment type="similarity">
    <text evidence="1">Belongs to the GSP E family.</text>
</comment>
<dbReference type="KEGG" id="slp:Slip_1919"/>
<reference evidence="5" key="1">
    <citation type="journal article" date="2010" name="Stand. Genomic Sci.">
        <title>Complete genome sequence of Syntrophothermus lipocalidus type strain (TGB-C1T).</title>
        <authorList>
            <consortium name="US DOE Joint Genome Institute (JGI-PGF)"/>
            <person name="Djao O."/>
            <person name="Zhang X."/>
            <person name="Lucas S."/>
            <person name="Lapidus A."/>
            <person name="Glavina Del Rio T."/>
            <person name="Nolan M."/>
            <person name="Tice H."/>
            <person name="Cheng J."/>
            <person name="Han C."/>
            <person name="Tapia R."/>
            <person name="Goodwin L."/>
            <person name="Pitluck S."/>
            <person name="Liolios K."/>
            <person name="Ivanova N."/>
            <person name="Mavromatis K."/>
            <person name="Mikhailova N."/>
            <person name="Ovchinnikova G."/>
            <person name="Pati A."/>
            <person name="Brambilla E."/>
            <person name="Chen A."/>
            <person name="Palaniappan K."/>
            <person name="Land M."/>
            <person name="Hauser L."/>
            <person name="Chang Y."/>
            <person name="Jeffries C."/>
            <person name="Rohde M."/>
            <person name="Sikorski J."/>
            <person name="Spring S."/>
            <person name="Goker M."/>
            <person name="Detter J."/>
            <person name="Woyke T."/>
            <person name="Bristow J."/>
            <person name="Eisen J."/>
            <person name="Markowitz V."/>
            <person name="Hugenholtz P."/>
            <person name="Kyrpides N."/>
            <person name="Klenk H."/>
        </authorList>
    </citation>
    <scope>NUCLEOTIDE SEQUENCE [LARGE SCALE GENOMIC DNA]</scope>
    <source>
        <strain evidence="5">DSM 12680 / TGB-C1</strain>
    </source>
</reference>
<gene>
    <name evidence="4" type="ordered locus">Slip_1919</name>
</gene>
<evidence type="ECO:0000259" key="3">
    <source>
        <dbReference type="Pfam" id="PF00437"/>
    </source>
</evidence>
<organism evidence="4 5">
    <name type="scientific">Syntrophothermus lipocalidus (strain DSM 12680 / TGB-C1)</name>
    <dbReference type="NCBI Taxonomy" id="643648"/>
    <lineage>
        <taxon>Bacteria</taxon>
        <taxon>Bacillati</taxon>
        <taxon>Bacillota</taxon>
        <taxon>Clostridia</taxon>
        <taxon>Eubacteriales</taxon>
        <taxon>Syntrophomonadaceae</taxon>
        <taxon>Syntrophothermus</taxon>
    </lineage>
</organism>
<evidence type="ECO:0000313" key="5">
    <source>
        <dbReference type="Proteomes" id="UP000000378"/>
    </source>
</evidence>
<dbReference type="AlphaFoldDB" id="D7CPP4"/>
<dbReference type="InterPro" id="IPR001482">
    <property type="entry name" value="T2SS/T4SS_dom"/>
</dbReference>
<evidence type="ECO:0000256" key="1">
    <source>
        <dbReference type="ARBA" id="ARBA00006611"/>
    </source>
</evidence>
<reference evidence="4 5" key="2">
    <citation type="journal article" date="2010" name="Stand. Genomic Sci.">
        <title>Complete genome sequence of Syntrophothermus lipocalidus type strain (TGB-C1).</title>
        <authorList>
            <person name="Djao O.D."/>
            <person name="Zhang X."/>
            <person name="Lucas S."/>
            <person name="Lapidus A."/>
            <person name="Del Rio T.G."/>
            <person name="Nolan M."/>
            <person name="Tice H."/>
            <person name="Cheng J.F."/>
            <person name="Han C."/>
            <person name="Tapia R."/>
            <person name="Goodwin L."/>
            <person name="Pitluck S."/>
            <person name="Liolios K."/>
            <person name="Ivanova N."/>
            <person name="Mavromatis K."/>
            <person name="Mikhailova N."/>
            <person name="Ovchinnikova G."/>
            <person name="Pati A."/>
            <person name="Brambilla E."/>
            <person name="Chen A."/>
            <person name="Palaniappan K."/>
            <person name="Land M."/>
            <person name="Hauser L."/>
            <person name="Chang Y.J."/>
            <person name="Jeffries C.D."/>
            <person name="Rohde M."/>
            <person name="Sikorski J."/>
            <person name="Spring S."/>
            <person name="Goker M."/>
            <person name="Detter J.C."/>
            <person name="Woyke T."/>
            <person name="Bristow J."/>
            <person name="Eisen J.A."/>
            <person name="Markowitz V."/>
            <person name="Hugenholtz P."/>
            <person name="Kyrpides N.C."/>
            <person name="Klenk H.P."/>
        </authorList>
    </citation>
    <scope>NUCLEOTIDE SEQUENCE [LARGE SCALE GENOMIC DNA]</scope>
    <source>
        <strain evidence="5">DSM 12680 / TGB-C1</strain>
    </source>
</reference>
<dbReference type="HOGENOM" id="CLU_005379_4_1_9"/>
<dbReference type="Gene3D" id="3.30.450.380">
    <property type="match status" value="1"/>
</dbReference>
<dbReference type="InterPro" id="IPR027417">
    <property type="entry name" value="P-loop_NTPase"/>
</dbReference>
<keyword evidence="5" id="KW-1185">Reference proteome</keyword>
<dbReference type="PANTHER" id="PTHR30486:SF15">
    <property type="entry name" value="TYPE II_IV SECRETION SYSTEM ATPASE"/>
    <property type="match status" value="1"/>
</dbReference>
<dbReference type="SUPFAM" id="SSF52540">
    <property type="entry name" value="P-loop containing nucleoside triphosphate hydrolases"/>
    <property type="match status" value="1"/>
</dbReference>
<dbReference type="EMBL" id="CP002048">
    <property type="protein sequence ID" value="ADI02672.1"/>
    <property type="molecule type" value="Genomic_DNA"/>
</dbReference>
<dbReference type="InterPro" id="IPR050921">
    <property type="entry name" value="T4SS_GSP_E_ATPase"/>
</dbReference>
<evidence type="ECO:0000256" key="2">
    <source>
        <dbReference type="SAM" id="MobiDB-lite"/>
    </source>
</evidence>
<dbReference type="CDD" id="cd01130">
    <property type="entry name" value="VirB11-like_ATPase"/>
    <property type="match status" value="1"/>
</dbReference>
<sequence>MSLLKRLEAEKSETRKLDNRQEKTRDPHQDLVQLIHREVIKEIDSEFLKSRSNGGETDDEQIRQEVKRIAEAVLDREGGVLLRVERERIMAQVLDEILGFGPITPLLEDEDVSEIMVNGPHQVYVERKGKLEPVNIGFRDDEHVLHVIEKIISPLGRRIDESMPMVDARLPDGSRVNAIIPPLALNGPVLTIRKFGSDPLTIEDLIRFGTLTPAMAKLLEACVKGRLNIVVSGGTGAGKTSTLNVLSSFIPGDERIITIEDAAELQLSQEHVVSLETRPPNIEGKGAIAIRDLVRNALRMRPDRIVVGEVRGGEALDMLQAMNTGHDGSLTTGHSNSPRDMISRLETMVLMAGMELPVKAIREQIASALDLIVHQARMKDGTRKITHITEVTGMEGDVVVLQDIFVFEQTGVDAKGRVLGRHRATGIRPRFLDKLAAAGINLSAEIFLGE</sequence>
<dbReference type="FunFam" id="3.40.50.300:FF:000521">
    <property type="entry name" value="Type II secretion system protein E"/>
    <property type="match status" value="1"/>
</dbReference>